<dbReference type="InterPro" id="IPR039976">
    <property type="entry name" value="WIT1/WIT2"/>
</dbReference>
<dbReference type="EMBL" id="AUSU01001372">
    <property type="protein sequence ID" value="EPS71176.1"/>
    <property type="molecule type" value="Genomic_DNA"/>
</dbReference>
<dbReference type="AlphaFoldDB" id="S8D1F7"/>
<keyword evidence="3" id="KW-1185">Reference proteome</keyword>
<feature type="domain" description="WIT1/2 N-terminal helical bundle" evidence="1">
    <location>
        <begin position="1"/>
        <end position="133"/>
    </location>
</feature>
<evidence type="ECO:0000259" key="1">
    <source>
        <dbReference type="Pfam" id="PF26581"/>
    </source>
</evidence>
<feature type="non-terminal residue" evidence="2">
    <location>
        <position position="249"/>
    </location>
</feature>
<name>S8D1F7_9LAMI</name>
<dbReference type="OrthoDB" id="1936068at2759"/>
<dbReference type="InterPro" id="IPR058610">
    <property type="entry name" value="WIT1_2_N"/>
</dbReference>
<evidence type="ECO:0000313" key="3">
    <source>
        <dbReference type="Proteomes" id="UP000015453"/>
    </source>
</evidence>
<comment type="caution">
    <text evidence="2">The sequence shown here is derived from an EMBL/GenBank/DDBJ whole genome shotgun (WGS) entry which is preliminary data.</text>
</comment>
<reference evidence="2 3" key="1">
    <citation type="journal article" date="2013" name="BMC Genomics">
        <title>The miniature genome of a carnivorous plant Genlisea aurea contains a low number of genes and short non-coding sequences.</title>
        <authorList>
            <person name="Leushkin E.V."/>
            <person name="Sutormin R.A."/>
            <person name="Nabieva E.R."/>
            <person name="Penin A.A."/>
            <person name="Kondrashov A.S."/>
            <person name="Logacheva M.D."/>
        </authorList>
    </citation>
    <scope>NUCLEOTIDE SEQUENCE [LARGE SCALE GENOMIC DNA]</scope>
</reference>
<accession>S8D1F7</accession>
<gene>
    <name evidence="2" type="ORF">M569_03583</name>
</gene>
<evidence type="ECO:0000313" key="2">
    <source>
        <dbReference type="EMBL" id="EPS71176.1"/>
    </source>
</evidence>
<sequence length="249" mass="28816">LTQVELDLAFCSEKLANLDILVMHVASRENDFEAFALGKEQSEVVHVDKALEFDFLFVFLHSELEELESYLCIVDTEIACSSEFVSSLEHLGNDSMKYMQEKIQDCKDSLQRSFKRFADVETQCNEFRRILRASSGGDERADEKEFAGYENGEHPNPNAEIKMQTAEQQRNVLRMLEKSLAREIDIEKKLTESRQTVEDMELRLQQEVYVMEQETDDLLERLLDAENTKEILFGISGELLRKANDAEKR</sequence>
<proteinExistence type="predicted"/>
<feature type="non-terminal residue" evidence="2">
    <location>
        <position position="1"/>
    </location>
</feature>
<dbReference type="Proteomes" id="UP000015453">
    <property type="component" value="Unassembled WGS sequence"/>
</dbReference>
<dbReference type="PANTHER" id="PTHR35705:SF1">
    <property type="entry name" value="WPP DOMAIN-INTERACTING TAIL-ANCHORED PROTEIN 1"/>
    <property type="match status" value="1"/>
</dbReference>
<organism evidence="2 3">
    <name type="scientific">Genlisea aurea</name>
    <dbReference type="NCBI Taxonomy" id="192259"/>
    <lineage>
        <taxon>Eukaryota</taxon>
        <taxon>Viridiplantae</taxon>
        <taxon>Streptophyta</taxon>
        <taxon>Embryophyta</taxon>
        <taxon>Tracheophyta</taxon>
        <taxon>Spermatophyta</taxon>
        <taxon>Magnoliopsida</taxon>
        <taxon>eudicotyledons</taxon>
        <taxon>Gunneridae</taxon>
        <taxon>Pentapetalae</taxon>
        <taxon>asterids</taxon>
        <taxon>lamiids</taxon>
        <taxon>Lamiales</taxon>
        <taxon>Lentibulariaceae</taxon>
        <taxon>Genlisea</taxon>
    </lineage>
</organism>
<dbReference type="Pfam" id="PF26581">
    <property type="entry name" value="WIT1_2_N"/>
    <property type="match status" value="1"/>
</dbReference>
<dbReference type="PANTHER" id="PTHR35705">
    <property type="entry name" value="WPP DOMAIN-INTERACTING TAIL-ANCHORED PROTEIN 1"/>
    <property type="match status" value="1"/>
</dbReference>
<protein>
    <recommendedName>
        <fullName evidence="1">WIT1/2 N-terminal helical bundle domain-containing protein</fullName>
    </recommendedName>
</protein>